<dbReference type="Pfam" id="PF13847">
    <property type="entry name" value="Methyltransf_31"/>
    <property type="match status" value="1"/>
</dbReference>
<dbReference type="Proteomes" id="UP000472267">
    <property type="component" value="Chromosome 11"/>
</dbReference>
<dbReference type="SUPFAM" id="SSF53335">
    <property type="entry name" value="S-adenosyl-L-methionine-dependent methyltransferases"/>
    <property type="match status" value="1"/>
</dbReference>
<dbReference type="PANTHER" id="PTHR43591">
    <property type="entry name" value="METHYLTRANSFERASE"/>
    <property type="match status" value="1"/>
</dbReference>
<dbReference type="OMA" id="CIERCSR"/>
<name>A0A672FXM4_SALFA</name>
<dbReference type="GeneID" id="115396185"/>
<dbReference type="InterPro" id="IPR025714">
    <property type="entry name" value="Methyltranfer_dom"/>
</dbReference>
<dbReference type="Gene3D" id="3.40.50.150">
    <property type="entry name" value="Vaccinia Virus protein VP39"/>
    <property type="match status" value="1"/>
</dbReference>
<accession>A0A672FXM4</accession>
<dbReference type="RefSeq" id="XP_029957761.1">
    <property type="nucleotide sequence ID" value="XM_030101901.1"/>
</dbReference>
<dbReference type="InterPro" id="IPR029063">
    <property type="entry name" value="SAM-dependent_MTases_sf"/>
</dbReference>
<reference evidence="2" key="2">
    <citation type="submission" date="2025-08" db="UniProtKB">
        <authorList>
            <consortium name="Ensembl"/>
        </authorList>
    </citation>
    <scope>IDENTIFICATION</scope>
</reference>
<feature type="domain" description="Methyltransferase" evidence="1">
    <location>
        <begin position="64"/>
        <end position="199"/>
    </location>
</feature>
<organism evidence="2 3">
    <name type="scientific">Salarias fasciatus</name>
    <name type="common">Jewelled blenny</name>
    <name type="synonym">Blennius fasciatus</name>
    <dbReference type="NCBI Taxonomy" id="181472"/>
    <lineage>
        <taxon>Eukaryota</taxon>
        <taxon>Metazoa</taxon>
        <taxon>Chordata</taxon>
        <taxon>Craniata</taxon>
        <taxon>Vertebrata</taxon>
        <taxon>Euteleostomi</taxon>
        <taxon>Actinopterygii</taxon>
        <taxon>Neopterygii</taxon>
        <taxon>Teleostei</taxon>
        <taxon>Neoteleostei</taxon>
        <taxon>Acanthomorphata</taxon>
        <taxon>Ovalentaria</taxon>
        <taxon>Blenniimorphae</taxon>
        <taxon>Blenniiformes</taxon>
        <taxon>Blennioidei</taxon>
        <taxon>Blenniidae</taxon>
        <taxon>Salariinae</taxon>
        <taxon>Salarias</taxon>
    </lineage>
</organism>
<proteinExistence type="predicted"/>
<reference evidence="2" key="1">
    <citation type="submission" date="2019-06" db="EMBL/GenBank/DDBJ databases">
        <authorList>
            <consortium name="Wellcome Sanger Institute Data Sharing"/>
        </authorList>
    </citation>
    <scope>NUCLEOTIDE SEQUENCE [LARGE SCALE GENOMIC DNA]</scope>
</reference>
<dbReference type="PANTHER" id="PTHR43591:SF101">
    <property type="entry name" value="METHYLTRANSFERASE-LIKE PROTEIN 27"/>
    <property type="match status" value="1"/>
</dbReference>
<evidence type="ECO:0000313" key="3">
    <source>
        <dbReference type="Proteomes" id="UP000472267"/>
    </source>
</evidence>
<dbReference type="InParanoid" id="A0A672FXM4"/>
<dbReference type="Ensembl" id="ENSSFAT00005012031.1">
    <property type="protein sequence ID" value="ENSSFAP00005011546.1"/>
    <property type="gene ID" value="ENSSFAG00005006440.1"/>
</dbReference>
<dbReference type="AlphaFoldDB" id="A0A672FXM4"/>
<dbReference type="CDD" id="cd02440">
    <property type="entry name" value="AdoMet_MTases"/>
    <property type="match status" value="1"/>
</dbReference>
<sequence>MAAKRSVDDVKTLLRSCKGLSSRQRMDFYDSWAETYEQDSHTMNYTAPHQVVDFLNANFSGNPKEAQVLDVACGSGLAAKLMAEHGFRNFVGIDGSKGMLEEAAKTKLYQDLKQAILGPEPLPAQSGMFDIVIIVGALRDGFVPVSVIPELCKAAKPGGLICMSRIELKSESGERYAASMEREMQLMETQRLWTHVASKELKGYMMNVYDDSTQEEEQRKYLDGIIYLYRKSL</sequence>
<evidence type="ECO:0000259" key="1">
    <source>
        <dbReference type="Pfam" id="PF13847"/>
    </source>
</evidence>
<protein>
    <submittedName>
        <fullName evidence="2">Methyltransferase-like protein 27</fullName>
    </submittedName>
</protein>
<gene>
    <name evidence="2" type="primary">LOC115396185</name>
</gene>
<dbReference type="RefSeq" id="XP_029957760.1">
    <property type="nucleotide sequence ID" value="XM_030101900.1"/>
</dbReference>
<keyword evidence="3" id="KW-1185">Reference proteome</keyword>
<reference evidence="2" key="3">
    <citation type="submission" date="2025-09" db="UniProtKB">
        <authorList>
            <consortium name="Ensembl"/>
        </authorList>
    </citation>
    <scope>IDENTIFICATION</scope>
</reference>
<evidence type="ECO:0000313" key="2">
    <source>
        <dbReference type="Ensembl" id="ENSSFAP00005011546.1"/>
    </source>
</evidence>
<dbReference type="OrthoDB" id="3647at2759"/>